<dbReference type="Pfam" id="PF13545">
    <property type="entry name" value="HTH_Crp_2"/>
    <property type="match status" value="1"/>
</dbReference>
<evidence type="ECO:0000256" key="2">
    <source>
        <dbReference type="ARBA" id="ARBA00023125"/>
    </source>
</evidence>
<dbReference type="Gene3D" id="1.10.10.10">
    <property type="entry name" value="Winged helix-like DNA-binding domain superfamily/Winged helix DNA-binding domain"/>
    <property type="match status" value="1"/>
</dbReference>
<sequence>MDDDVLALSSAQRPDRRVSQTNNFLLQNLSAQDFALLQPHLESVRIEVGEVIARTGDSIESICFFEGAVAGILDSLDQEHRFAIGLVGQEGFVGWPLLLGSRLWPHDVVMRAEEAEAWRLPAPALLQAVSTSASLQATLLRFTNVFMIQMSRTIISSLAHTVERRMARWILLYHDRVQTDEIAMTHEEFRLMLGVRRSSVTDALRRLMDERAVLTTRGKIIVLDRSKLVELSGATYGSAESEYRRLIINRPD</sequence>
<proteinExistence type="predicted"/>
<dbReference type="PANTHER" id="PTHR24567">
    <property type="entry name" value="CRP FAMILY TRANSCRIPTIONAL REGULATORY PROTEIN"/>
    <property type="match status" value="1"/>
</dbReference>
<dbReference type="EMBL" id="JACIDY010000003">
    <property type="protein sequence ID" value="MBB3940201.1"/>
    <property type="molecule type" value="Genomic_DNA"/>
</dbReference>
<dbReference type="CDD" id="cd00038">
    <property type="entry name" value="CAP_ED"/>
    <property type="match status" value="1"/>
</dbReference>
<feature type="domain" description="Cyclic nucleotide-binding" evidence="4">
    <location>
        <begin position="25"/>
        <end position="144"/>
    </location>
</feature>
<reference evidence="5 6" key="1">
    <citation type="submission" date="2020-08" db="EMBL/GenBank/DDBJ databases">
        <title>Genomic Encyclopedia of Type Strains, Phase IV (KMG-IV): sequencing the most valuable type-strain genomes for metagenomic binning, comparative biology and taxonomic classification.</title>
        <authorList>
            <person name="Goeker M."/>
        </authorList>
    </citation>
    <scope>NUCLEOTIDE SEQUENCE [LARGE SCALE GENOMIC DNA]</scope>
    <source>
        <strain evidence="5 6">DSM 27568</strain>
    </source>
</reference>
<dbReference type="InterPro" id="IPR018490">
    <property type="entry name" value="cNMP-bd_dom_sf"/>
</dbReference>
<dbReference type="InterPro" id="IPR036390">
    <property type="entry name" value="WH_DNA-bd_sf"/>
</dbReference>
<evidence type="ECO:0000256" key="1">
    <source>
        <dbReference type="ARBA" id="ARBA00023015"/>
    </source>
</evidence>
<dbReference type="GO" id="GO:0005829">
    <property type="term" value="C:cytosol"/>
    <property type="evidence" value="ECO:0007669"/>
    <property type="project" value="TreeGrafter"/>
</dbReference>
<dbReference type="PANTHER" id="PTHR24567:SF74">
    <property type="entry name" value="HTH-TYPE TRANSCRIPTIONAL REGULATOR ARCR"/>
    <property type="match status" value="1"/>
</dbReference>
<dbReference type="InterPro" id="IPR014710">
    <property type="entry name" value="RmlC-like_jellyroll"/>
</dbReference>
<name>A0A7W6FYF7_9SPHN</name>
<organism evidence="5 6">
    <name type="scientific">Novosphingobium fluoreni</name>
    <dbReference type="NCBI Taxonomy" id="1391222"/>
    <lineage>
        <taxon>Bacteria</taxon>
        <taxon>Pseudomonadati</taxon>
        <taxon>Pseudomonadota</taxon>
        <taxon>Alphaproteobacteria</taxon>
        <taxon>Sphingomonadales</taxon>
        <taxon>Sphingomonadaceae</taxon>
        <taxon>Novosphingobium</taxon>
    </lineage>
</organism>
<evidence type="ECO:0000259" key="4">
    <source>
        <dbReference type="SMART" id="SM00100"/>
    </source>
</evidence>
<evidence type="ECO:0000313" key="5">
    <source>
        <dbReference type="EMBL" id="MBB3940201.1"/>
    </source>
</evidence>
<protein>
    <submittedName>
        <fullName evidence="5">CRP-like cAMP-binding protein</fullName>
    </submittedName>
</protein>
<keyword evidence="6" id="KW-1185">Reference proteome</keyword>
<dbReference type="InterPro" id="IPR036388">
    <property type="entry name" value="WH-like_DNA-bd_sf"/>
</dbReference>
<dbReference type="SUPFAM" id="SSF46785">
    <property type="entry name" value="Winged helix' DNA-binding domain"/>
    <property type="match status" value="1"/>
</dbReference>
<keyword evidence="2" id="KW-0238">DNA-binding</keyword>
<evidence type="ECO:0000313" key="6">
    <source>
        <dbReference type="Proteomes" id="UP000561459"/>
    </source>
</evidence>
<gene>
    <name evidence="5" type="ORF">GGR39_001851</name>
</gene>
<comment type="caution">
    <text evidence="5">The sequence shown here is derived from an EMBL/GenBank/DDBJ whole genome shotgun (WGS) entry which is preliminary data.</text>
</comment>
<dbReference type="InterPro" id="IPR012318">
    <property type="entry name" value="HTH_CRP"/>
</dbReference>
<dbReference type="RefSeq" id="WP_183616827.1">
    <property type="nucleotide sequence ID" value="NZ_JACIDY010000003.1"/>
</dbReference>
<dbReference type="GO" id="GO:0003700">
    <property type="term" value="F:DNA-binding transcription factor activity"/>
    <property type="evidence" value="ECO:0007669"/>
    <property type="project" value="TreeGrafter"/>
</dbReference>
<accession>A0A7W6FYF7</accession>
<dbReference type="Proteomes" id="UP000561459">
    <property type="component" value="Unassembled WGS sequence"/>
</dbReference>
<dbReference type="AlphaFoldDB" id="A0A7W6FYF7"/>
<dbReference type="GO" id="GO:0003677">
    <property type="term" value="F:DNA binding"/>
    <property type="evidence" value="ECO:0007669"/>
    <property type="project" value="UniProtKB-KW"/>
</dbReference>
<dbReference type="SMART" id="SM00100">
    <property type="entry name" value="cNMP"/>
    <property type="match status" value="1"/>
</dbReference>
<evidence type="ECO:0000256" key="3">
    <source>
        <dbReference type="ARBA" id="ARBA00023163"/>
    </source>
</evidence>
<keyword evidence="3" id="KW-0804">Transcription</keyword>
<keyword evidence="1" id="KW-0805">Transcription regulation</keyword>
<dbReference type="InterPro" id="IPR000595">
    <property type="entry name" value="cNMP-bd_dom"/>
</dbReference>
<dbReference type="InterPro" id="IPR050397">
    <property type="entry name" value="Env_Response_Regulators"/>
</dbReference>
<dbReference type="Gene3D" id="2.60.120.10">
    <property type="entry name" value="Jelly Rolls"/>
    <property type="match status" value="1"/>
</dbReference>
<dbReference type="SUPFAM" id="SSF51206">
    <property type="entry name" value="cAMP-binding domain-like"/>
    <property type="match status" value="1"/>
</dbReference>